<protein>
    <submittedName>
        <fullName evidence="7">Dicarboxylate/amino acid:cation symporter</fullName>
    </submittedName>
</protein>
<dbReference type="EMBL" id="CP099799">
    <property type="protein sequence ID" value="USR99591.1"/>
    <property type="molecule type" value="Genomic_DNA"/>
</dbReference>
<feature type="transmembrane region" description="Helical" evidence="6">
    <location>
        <begin position="81"/>
        <end position="99"/>
    </location>
</feature>
<dbReference type="RefSeq" id="WP_066676296.1">
    <property type="nucleotide sequence ID" value="NZ_CABMIZ010000015.1"/>
</dbReference>
<evidence type="ECO:0000256" key="4">
    <source>
        <dbReference type="ARBA" id="ARBA00022989"/>
    </source>
</evidence>
<proteinExistence type="predicted"/>
<evidence type="ECO:0000256" key="3">
    <source>
        <dbReference type="ARBA" id="ARBA00022692"/>
    </source>
</evidence>
<feature type="transmembrane region" description="Helical" evidence="6">
    <location>
        <begin position="15"/>
        <end position="36"/>
    </location>
</feature>
<evidence type="ECO:0000256" key="2">
    <source>
        <dbReference type="ARBA" id="ARBA00022448"/>
    </source>
</evidence>
<dbReference type="InterPro" id="IPR036458">
    <property type="entry name" value="Na:dicarbo_symporter_sf"/>
</dbReference>
<keyword evidence="3 6" id="KW-0812">Transmembrane</keyword>
<dbReference type="Proteomes" id="UP001055437">
    <property type="component" value="Chromosome"/>
</dbReference>
<evidence type="ECO:0000313" key="7">
    <source>
        <dbReference type="EMBL" id="USR99591.1"/>
    </source>
</evidence>
<dbReference type="SUPFAM" id="SSF118215">
    <property type="entry name" value="Proton glutamate symport protein"/>
    <property type="match status" value="1"/>
</dbReference>
<gene>
    <name evidence="7" type="ORF">NH397_08740</name>
</gene>
<dbReference type="Gene3D" id="1.10.3860.10">
    <property type="entry name" value="Sodium:dicarboxylate symporter"/>
    <property type="match status" value="1"/>
</dbReference>
<reference evidence="7" key="1">
    <citation type="submission" date="2022-06" db="EMBL/GenBank/DDBJ databases">
        <authorList>
            <person name="Holder M.E."/>
            <person name="Ajami N.J."/>
            <person name="Petrosino J.F."/>
        </authorList>
    </citation>
    <scope>NUCLEOTIDE SEQUENCE</scope>
    <source>
        <strain evidence="7">RMA 8861</strain>
    </source>
</reference>
<evidence type="ECO:0000256" key="1">
    <source>
        <dbReference type="ARBA" id="ARBA00004141"/>
    </source>
</evidence>
<dbReference type="Pfam" id="PF00375">
    <property type="entry name" value="SDF"/>
    <property type="match status" value="1"/>
</dbReference>
<keyword evidence="5 6" id="KW-0472">Membrane</keyword>
<dbReference type="InterPro" id="IPR001991">
    <property type="entry name" value="Na-dicarboxylate_symporter"/>
</dbReference>
<keyword evidence="4 6" id="KW-1133">Transmembrane helix</keyword>
<keyword evidence="8" id="KW-1185">Reference proteome</keyword>
<evidence type="ECO:0000313" key="8">
    <source>
        <dbReference type="Proteomes" id="UP001055437"/>
    </source>
</evidence>
<comment type="subcellular location">
    <subcellularLocation>
        <location evidence="1">Membrane</location>
        <topology evidence="1">Multi-pass membrane protein</topology>
    </subcellularLocation>
</comment>
<name>A0ABY5AVV6_CLOSE</name>
<dbReference type="GeneID" id="303562235"/>
<evidence type="ECO:0000256" key="5">
    <source>
        <dbReference type="ARBA" id="ARBA00023136"/>
    </source>
</evidence>
<organism evidence="7 8">
    <name type="scientific">Clostridium septicum</name>
    <dbReference type="NCBI Taxonomy" id="1504"/>
    <lineage>
        <taxon>Bacteria</taxon>
        <taxon>Bacillati</taxon>
        <taxon>Bacillota</taxon>
        <taxon>Clostridia</taxon>
        <taxon>Eubacteriales</taxon>
        <taxon>Clostridiaceae</taxon>
        <taxon>Clostridium</taxon>
    </lineage>
</organism>
<sequence length="108" mass="11699">MGNVKKLGPVGFKTFTFYISTTCIAITIAIFIAFLINPGIGLDLFHLVSETPIISSSKSFTEILIGIIPSNPFKSMVEGKMLQIIFFSILLGLSICLASEKTSPVKNL</sequence>
<keyword evidence="2" id="KW-0813">Transport</keyword>
<accession>A0ABY5AVV6</accession>
<evidence type="ECO:0000256" key="6">
    <source>
        <dbReference type="SAM" id="Phobius"/>
    </source>
</evidence>